<reference evidence="3" key="1">
    <citation type="journal article" date="2016" name="Nat. Commun.">
        <title>The Gonium pectorale genome demonstrates co-option of cell cycle regulation during the evolution of multicellularity.</title>
        <authorList>
            <person name="Hanschen E.R."/>
            <person name="Marriage T.N."/>
            <person name="Ferris P.J."/>
            <person name="Hamaji T."/>
            <person name="Toyoda A."/>
            <person name="Fujiyama A."/>
            <person name="Neme R."/>
            <person name="Noguchi H."/>
            <person name="Minakuchi Y."/>
            <person name="Suzuki M."/>
            <person name="Kawai-Toyooka H."/>
            <person name="Smith D.R."/>
            <person name="Sparks H."/>
            <person name="Anderson J."/>
            <person name="Bakaric R."/>
            <person name="Luria V."/>
            <person name="Karger A."/>
            <person name="Kirschner M.W."/>
            <person name="Durand P.M."/>
            <person name="Michod R.E."/>
            <person name="Nozaki H."/>
            <person name="Olson B.J."/>
        </authorList>
    </citation>
    <scope>NUCLEOTIDE SEQUENCE [LARGE SCALE GENOMIC DNA]</scope>
    <source>
        <strain evidence="3">NIES-2863</strain>
    </source>
</reference>
<evidence type="ECO:0000313" key="3">
    <source>
        <dbReference type="Proteomes" id="UP000075714"/>
    </source>
</evidence>
<evidence type="ECO:0000313" key="2">
    <source>
        <dbReference type="EMBL" id="KXZ45926.1"/>
    </source>
</evidence>
<dbReference type="EMBL" id="LSYV01000050">
    <property type="protein sequence ID" value="KXZ45926.1"/>
    <property type="molecule type" value="Genomic_DNA"/>
</dbReference>
<feature type="domain" description="Protein kinase" evidence="1">
    <location>
        <begin position="1"/>
        <end position="175"/>
    </location>
</feature>
<dbReference type="InterPro" id="IPR000719">
    <property type="entry name" value="Prot_kinase_dom"/>
</dbReference>
<protein>
    <recommendedName>
        <fullName evidence="1">Protein kinase domain-containing protein</fullName>
    </recommendedName>
</protein>
<name>A0A150G7T1_GONPE</name>
<dbReference type="Gene3D" id="1.10.510.10">
    <property type="entry name" value="Transferase(Phosphotransferase) domain 1"/>
    <property type="match status" value="1"/>
</dbReference>
<proteinExistence type="predicted"/>
<dbReference type="AlphaFoldDB" id="A0A150G7T1"/>
<dbReference type="SUPFAM" id="SSF56112">
    <property type="entry name" value="Protein kinase-like (PK-like)"/>
    <property type="match status" value="1"/>
</dbReference>
<dbReference type="PROSITE" id="PS50011">
    <property type="entry name" value="PROTEIN_KINASE_DOM"/>
    <property type="match status" value="1"/>
</dbReference>
<sequence>MGLICHDVAVRALSYGVIDEELALSILMEIDARVTTSTRKAIRDGWVGTAGHITSDKGAGAYYAKAYTAGAAALMEHEKAVSDAVHSDQACPTLIKVLDAFHARRHAVLVLPLMARSAVDLLAAASPGAVDDEAAAYVAAGVLVAMAGLAAKGWCHGDIKPANIMLAAGDDFTRA</sequence>
<accession>A0A150G7T1</accession>
<dbReference type="GO" id="GO:0004672">
    <property type="term" value="F:protein kinase activity"/>
    <property type="evidence" value="ECO:0007669"/>
    <property type="project" value="InterPro"/>
</dbReference>
<dbReference type="Proteomes" id="UP000075714">
    <property type="component" value="Unassembled WGS sequence"/>
</dbReference>
<dbReference type="GO" id="GO:0005524">
    <property type="term" value="F:ATP binding"/>
    <property type="evidence" value="ECO:0007669"/>
    <property type="project" value="InterPro"/>
</dbReference>
<dbReference type="Pfam" id="PF00069">
    <property type="entry name" value="Pkinase"/>
    <property type="match status" value="1"/>
</dbReference>
<comment type="caution">
    <text evidence="2">The sequence shown here is derived from an EMBL/GenBank/DDBJ whole genome shotgun (WGS) entry which is preliminary data.</text>
</comment>
<gene>
    <name evidence="2" type="ORF">GPECTOR_49g510</name>
</gene>
<dbReference type="InterPro" id="IPR011009">
    <property type="entry name" value="Kinase-like_dom_sf"/>
</dbReference>
<evidence type="ECO:0000259" key="1">
    <source>
        <dbReference type="PROSITE" id="PS50011"/>
    </source>
</evidence>
<keyword evidence="3" id="KW-1185">Reference proteome</keyword>
<organism evidence="2 3">
    <name type="scientific">Gonium pectorale</name>
    <name type="common">Green alga</name>
    <dbReference type="NCBI Taxonomy" id="33097"/>
    <lineage>
        <taxon>Eukaryota</taxon>
        <taxon>Viridiplantae</taxon>
        <taxon>Chlorophyta</taxon>
        <taxon>core chlorophytes</taxon>
        <taxon>Chlorophyceae</taxon>
        <taxon>CS clade</taxon>
        <taxon>Chlamydomonadales</taxon>
        <taxon>Volvocaceae</taxon>
        <taxon>Gonium</taxon>
    </lineage>
</organism>